<organism evidence="1 2">
    <name type="scientific">Caerostris extrusa</name>
    <name type="common">Bark spider</name>
    <name type="synonym">Caerostris bankana</name>
    <dbReference type="NCBI Taxonomy" id="172846"/>
    <lineage>
        <taxon>Eukaryota</taxon>
        <taxon>Metazoa</taxon>
        <taxon>Ecdysozoa</taxon>
        <taxon>Arthropoda</taxon>
        <taxon>Chelicerata</taxon>
        <taxon>Arachnida</taxon>
        <taxon>Araneae</taxon>
        <taxon>Araneomorphae</taxon>
        <taxon>Entelegynae</taxon>
        <taxon>Araneoidea</taxon>
        <taxon>Araneidae</taxon>
        <taxon>Caerostris</taxon>
    </lineage>
</organism>
<keyword evidence="2" id="KW-1185">Reference proteome</keyword>
<name>A0AAV4XQU6_CAEEX</name>
<dbReference type="EMBL" id="BPLR01018157">
    <property type="protein sequence ID" value="GIY97436.1"/>
    <property type="molecule type" value="Genomic_DNA"/>
</dbReference>
<evidence type="ECO:0000313" key="1">
    <source>
        <dbReference type="EMBL" id="GIY97436.1"/>
    </source>
</evidence>
<dbReference type="AlphaFoldDB" id="A0AAV4XQU6"/>
<dbReference type="Proteomes" id="UP001054945">
    <property type="component" value="Unassembled WGS sequence"/>
</dbReference>
<accession>A0AAV4XQU6</accession>
<proteinExistence type="predicted"/>
<sequence>MAGIVIMFKRPENGTASLVIQEIIIMDNLSIDMEIDGVFLDNDAFLETVTSLFRELKVQCPHNTINKKKLCSQAYLKSGIMLLMQ</sequence>
<evidence type="ECO:0000313" key="2">
    <source>
        <dbReference type="Proteomes" id="UP001054945"/>
    </source>
</evidence>
<gene>
    <name evidence="1" type="ORF">CEXT_491901</name>
</gene>
<protein>
    <submittedName>
        <fullName evidence="1">Uncharacterized protein</fullName>
    </submittedName>
</protein>
<comment type="caution">
    <text evidence="1">The sequence shown here is derived from an EMBL/GenBank/DDBJ whole genome shotgun (WGS) entry which is preliminary data.</text>
</comment>
<reference evidence="1 2" key="1">
    <citation type="submission" date="2021-06" db="EMBL/GenBank/DDBJ databases">
        <title>Caerostris extrusa draft genome.</title>
        <authorList>
            <person name="Kono N."/>
            <person name="Arakawa K."/>
        </authorList>
    </citation>
    <scope>NUCLEOTIDE SEQUENCE [LARGE SCALE GENOMIC DNA]</scope>
</reference>